<name>A0ABD5F4N8_ENTAV</name>
<keyword evidence="3" id="KW-0804">Transcription</keyword>
<proteinExistence type="predicted"/>
<dbReference type="SMART" id="SM00347">
    <property type="entry name" value="HTH_MARR"/>
    <property type="match status" value="1"/>
</dbReference>
<evidence type="ECO:0000256" key="2">
    <source>
        <dbReference type="ARBA" id="ARBA00023125"/>
    </source>
</evidence>
<feature type="domain" description="HTH marR-type" evidence="4">
    <location>
        <begin position="1"/>
        <end position="132"/>
    </location>
</feature>
<dbReference type="Proteomes" id="UP001264335">
    <property type="component" value="Unassembled WGS sequence"/>
</dbReference>
<dbReference type="InterPro" id="IPR000835">
    <property type="entry name" value="HTH_MarR-typ"/>
</dbReference>
<dbReference type="AlphaFoldDB" id="A0ABD5F4N8"/>
<reference evidence="5 6" key="1">
    <citation type="submission" date="2023-03" db="EMBL/GenBank/DDBJ databases">
        <authorList>
            <person name="Shen W."/>
            <person name="Cai J."/>
        </authorList>
    </citation>
    <scope>NUCLEOTIDE SEQUENCE [LARGE SCALE GENOMIC DNA]</scope>
    <source>
        <strain evidence="5 6">Y2</strain>
    </source>
</reference>
<dbReference type="PANTHER" id="PTHR33164:SF64">
    <property type="entry name" value="TRANSCRIPTIONAL REGULATOR SLYA"/>
    <property type="match status" value="1"/>
</dbReference>
<evidence type="ECO:0000259" key="4">
    <source>
        <dbReference type="PROSITE" id="PS50995"/>
    </source>
</evidence>
<dbReference type="GO" id="GO:0006355">
    <property type="term" value="P:regulation of DNA-templated transcription"/>
    <property type="evidence" value="ECO:0007669"/>
    <property type="project" value="UniProtKB-ARBA"/>
</dbReference>
<keyword evidence="2" id="KW-0238">DNA-binding</keyword>
<dbReference type="InterPro" id="IPR023187">
    <property type="entry name" value="Tscrpt_reg_MarR-type_CS"/>
</dbReference>
<dbReference type="PRINTS" id="PR00598">
    <property type="entry name" value="HTHMARR"/>
</dbReference>
<gene>
    <name evidence="5" type="ORF">P7D79_00180</name>
</gene>
<dbReference type="Pfam" id="PF12802">
    <property type="entry name" value="MarR_2"/>
    <property type="match status" value="1"/>
</dbReference>
<dbReference type="PANTHER" id="PTHR33164">
    <property type="entry name" value="TRANSCRIPTIONAL REGULATOR, MARR FAMILY"/>
    <property type="match status" value="1"/>
</dbReference>
<sequence>MNTGYLLMNISKQLKYSLNQELKKRGLTVQQWAIIQQLSHLDEATSVELTKTLDMDKPTISGIIQRLEKKGLLQKKENFMDKRSYLISLTPLGYKKHKEGQVVSDHLIEKYLATLSSEEQQTLKTLLIKINQEH</sequence>
<dbReference type="EMBL" id="JARPWY010000001">
    <property type="protein sequence ID" value="MDT2512633.1"/>
    <property type="molecule type" value="Genomic_DNA"/>
</dbReference>
<dbReference type="RefSeq" id="WP_102872300.1">
    <property type="nucleotide sequence ID" value="NZ_CAAKNX010000002.1"/>
</dbReference>
<evidence type="ECO:0000313" key="6">
    <source>
        <dbReference type="Proteomes" id="UP001264335"/>
    </source>
</evidence>
<protein>
    <submittedName>
        <fullName evidence="5">MarR family transcriptional regulator</fullName>
    </submittedName>
</protein>
<dbReference type="PROSITE" id="PS50995">
    <property type="entry name" value="HTH_MARR_2"/>
    <property type="match status" value="1"/>
</dbReference>
<dbReference type="InterPro" id="IPR036390">
    <property type="entry name" value="WH_DNA-bd_sf"/>
</dbReference>
<accession>A0ABD5F4N8</accession>
<dbReference type="SUPFAM" id="SSF46785">
    <property type="entry name" value="Winged helix' DNA-binding domain"/>
    <property type="match status" value="1"/>
</dbReference>
<evidence type="ECO:0000313" key="5">
    <source>
        <dbReference type="EMBL" id="MDT2512633.1"/>
    </source>
</evidence>
<dbReference type="GO" id="GO:0003677">
    <property type="term" value="F:DNA binding"/>
    <property type="evidence" value="ECO:0007669"/>
    <property type="project" value="UniProtKB-KW"/>
</dbReference>
<evidence type="ECO:0000256" key="3">
    <source>
        <dbReference type="ARBA" id="ARBA00023163"/>
    </source>
</evidence>
<dbReference type="InterPro" id="IPR039422">
    <property type="entry name" value="MarR/SlyA-like"/>
</dbReference>
<dbReference type="PROSITE" id="PS01117">
    <property type="entry name" value="HTH_MARR_1"/>
    <property type="match status" value="1"/>
</dbReference>
<dbReference type="Gene3D" id="1.10.10.10">
    <property type="entry name" value="Winged helix-like DNA-binding domain superfamily/Winged helix DNA-binding domain"/>
    <property type="match status" value="1"/>
</dbReference>
<keyword evidence="1" id="KW-0805">Transcription regulation</keyword>
<evidence type="ECO:0000256" key="1">
    <source>
        <dbReference type="ARBA" id="ARBA00023015"/>
    </source>
</evidence>
<organism evidence="5 6">
    <name type="scientific">Enterococcus avium</name>
    <name type="common">Streptococcus avium</name>
    <dbReference type="NCBI Taxonomy" id="33945"/>
    <lineage>
        <taxon>Bacteria</taxon>
        <taxon>Bacillati</taxon>
        <taxon>Bacillota</taxon>
        <taxon>Bacilli</taxon>
        <taxon>Lactobacillales</taxon>
        <taxon>Enterococcaceae</taxon>
        <taxon>Enterococcus</taxon>
    </lineage>
</organism>
<dbReference type="InterPro" id="IPR036388">
    <property type="entry name" value="WH-like_DNA-bd_sf"/>
</dbReference>
<comment type="caution">
    <text evidence="5">The sequence shown here is derived from an EMBL/GenBank/DDBJ whole genome shotgun (WGS) entry which is preliminary data.</text>
</comment>